<dbReference type="InterPro" id="IPR012340">
    <property type="entry name" value="NA-bd_OB-fold"/>
</dbReference>
<keyword evidence="4" id="KW-0227">DNA damage</keyword>
<dbReference type="GO" id="GO:0003910">
    <property type="term" value="F:DNA ligase (ATP) activity"/>
    <property type="evidence" value="ECO:0007669"/>
    <property type="project" value="UniProtKB-EC"/>
</dbReference>
<feature type="domain" description="ATP-dependent DNA ligase family profile" evidence="8">
    <location>
        <begin position="38"/>
        <end position="191"/>
    </location>
</feature>
<evidence type="ECO:0000256" key="4">
    <source>
        <dbReference type="ARBA" id="ARBA00022763"/>
    </source>
</evidence>
<dbReference type="CDD" id="cd08041">
    <property type="entry name" value="OBF_kDNA_ligase_like"/>
    <property type="match status" value="1"/>
</dbReference>
<dbReference type="PANTHER" id="PTHR47810:SF1">
    <property type="entry name" value="DNA LIGASE B"/>
    <property type="match status" value="1"/>
</dbReference>
<evidence type="ECO:0000259" key="9">
    <source>
        <dbReference type="Pfam" id="PF14743"/>
    </source>
</evidence>
<evidence type="ECO:0000256" key="3">
    <source>
        <dbReference type="ARBA" id="ARBA00022705"/>
    </source>
</evidence>
<comment type="cofactor">
    <cofactor evidence="1">
        <name>a divalent metal cation</name>
        <dbReference type="ChEBI" id="CHEBI:60240"/>
    </cofactor>
</comment>
<evidence type="ECO:0000256" key="5">
    <source>
        <dbReference type="ARBA" id="ARBA00023204"/>
    </source>
</evidence>
<evidence type="ECO:0000256" key="1">
    <source>
        <dbReference type="ARBA" id="ARBA00001968"/>
    </source>
</evidence>
<dbReference type="InterPro" id="IPR029319">
    <property type="entry name" value="DNA_ligase_OB"/>
</dbReference>
<keyword evidence="7" id="KW-0732">Signal</keyword>
<dbReference type="AlphaFoldDB" id="A0A1W1V1D9"/>
<dbReference type="Gene3D" id="3.30.470.30">
    <property type="entry name" value="DNA ligase/mRNA capping enzyme"/>
    <property type="match status" value="1"/>
</dbReference>
<dbReference type="Gene3D" id="3.30.1490.70">
    <property type="match status" value="1"/>
</dbReference>
<dbReference type="InterPro" id="IPR016059">
    <property type="entry name" value="DNA_ligase_ATP-dep_CS"/>
</dbReference>
<dbReference type="SUPFAM" id="SSF50249">
    <property type="entry name" value="Nucleic acid-binding proteins"/>
    <property type="match status" value="1"/>
</dbReference>
<evidence type="ECO:0000256" key="2">
    <source>
        <dbReference type="ARBA" id="ARBA00022598"/>
    </source>
</evidence>
<dbReference type="GO" id="GO:0006310">
    <property type="term" value="P:DNA recombination"/>
    <property type="evidence" value="ECO:0007669"/>
    <property type="project" value="InterPro"/>
</dbReference>
<gene>
    <name evidence="10" type="ORF">SAMN05660772_02661</name>
</gene>
<dbReference type="STRING" id="1122938.SAMN05660772_02661"/>
<dbReference type="Pfam" id="PF14743">
    <property type="entry name" value="DNA_ligase_OB_2"/>
    <property type="match status" value="1"/>
</dbReference>
<dbReference type="GO" id="GO:0006260">
    <property type="term" value="P:DNA replication"/>
    <property type="evidence" value="ECO:0007669"/>
    <property type="project" value="UniProtKB-KW"/>
</dbReference>
<evidence type="ECO:0000256" key="7">
    <source>
        <dbReference type="SAM" id="SignalP"/>
    </source>
</evidence>
<keyword evidence="11" id="KW-1185">Reference proteome</keyword>
<dbReference type="Proteomes" id="UP000192408">
    <property type="component" value="Unassembled WGS sequence"/>
</dbReference>
<name>A0A1W1V1D9_9PAST</name>
<dbReference type="Gene3D" id="2.40.50.140">
    <property type="entry name" value="Nucleic acid-binding proteins"/>
    <property type="match status" value="1"/>
</dbReference>
<dbReference type="NCBIfam" id="NF006592">
    <property type="entry name" value="PRK09125.1"/>
    <property type="match status" value="1"/>
</dbReference>
<proteinExistence type="predicted"/>
<dbReference type="Pfam" id="PF01068">
    <property type="entry name" value="DNA_ligase_A_M"/>
    <property type="match status" value="1"/>
</dbReference>
<dbReference type="PANTHER" id="PTHR47810">
    <property type="entry name" value="DNA LIGASE"/>
    <property type="match status" value="1"/>
</dbReference>
<protein>
    <submittedName>
        <fullName evidence="10">DNA ligase-1</fullName>
    </submittedName>
</protein>
<organism evidence="10 11">
    <name type="scientific">Pasteurella testudinis DSM 23072</name>
    <dbReference type="NCBI Taxonomy" id="1122938"/>
    <lineage>
        <taxon>Bacteria</taxon>
        <taxon>Pseudomonadati</taxon>
        <taxon>Pseudomonadota</taxon>
        <taxon>Gammaproteobacteria</taxon>
        <taxon>Pasteurellales</taxon>
        <taxon>Pasteurellaceae</taxon>
        <taxon>Pasteurella</taxon>
    </lineage>
</organism>
<dbReference type="EMBL" id="FWWV01000029">
    <property type="protein sequence ID" value="SMB87122.1"/>
    <property type="molecule type" value="Genomic_DNA"/>
</dbReference>
<dbReference type="CDD" id="cd07896">
    <property type="entry name" value="Adenylation_kDNA_ligase_like"/>
    <property type="match status" value="1"/>
</dbReference>
<comment type="catalytic activity">
    <reaction evidence="6">
        <text>ATP + (deoxyribonucleotide)n-3'-hydroxyl + 5'-phospho-(deoxyribonucleotide)m = (deoxyribonucleotide)n+m + AMP + diphosphate.</text>
        <dbReference type="EC" id="6.5.1.1"/>
    </reaction>
</comment>
<dbReference type="PROSITE" id="PS00333">
    <property type="entry name" value="DNA_LIGASE_A2"/>
    <property type="match status" value="1"/>
</dbReference>
<sequence>MWRSIFISLLLCASLSLRAQAPALMLLEVYQGQALDGWMMSEKLDGVRGFWNGKQLISRNGNPFNPPAYFIERFPPFAIDGELFSQRGEFELISSITRTFEDMGWHKLKLHVFDVPNADGDLPQRLQQLRDYLQQNPSTHIEIIQQIPIKNKQHAENFLAEIEALGGEGIVVRNPHIPYQHQRSSQILKFKTTQDEECRVIAHYAGKGQFAGKLGAVGCQNERGVFKIGSGFNHAERENPPPIGSLITYQYRGLTKNGKPRFATFLRIRQDNVVQIAE</sequence>
<feature type="chain" id="PRO_5013366019" evidence="7">
    <location>
        <begin position="20"/>
        <end position="278"/>
    </location>
</feature>
<accession>A0A1W1V1D9</accession>
<evidence type="ECO:0000259" key="8">
    <source>
        <dbReference type="Pfam" id="PF01068"/>
    </source>
</evidence>
<dbReference type="SUPFAM" id="SSF56091">
    <property type="entry name" value="DNA ligase/mRNA capping enzyme, catalytic domain"/>
    <property type="match status" value="1"/>
</dbReference>
<feature type="signal peptide" evidence="7">
    <location>
        <begin position="1"/>
        <end position="19"/>
    </location>
</feature>
<dbReference type="InterPro" id="IPR050326">
    <property type="entry name" value="NAD_dep_DNA_ligaseB"/>
</dbReference>
<dbReference type="GO" id="GO:0005524">
    <property type="term" value="F:ATP binding"/>
    <property type="evidence" value="ECO:0007669"/>
    <property type="project" value="InterPro"/>
</dbReference>
<evidence type="ECO:0000256" key="6">
    <source>
        <dbReference type="ARBA" id="ARBA00034003"/>
    </source>
</evidence>
<evidence type="ECO:0000313" key="10">
    <source>
        <dbReference type="EMBL" id="SMB87122.1"/>
    </source>
</evidence>
<keyword evidence="2 10" id="KW-0436">Ligase</keyword>
<dbReference type="RefSeq" id="WP_084257456.1">
    <property type="nucleotide sequence ID" value="NZ_FWWV01000029.1"/>
</dbReference>
<dbReference type="GO" id="GO:0006281">
    <property type="term" value="P:DNA repair"/>
    <property type="evidence" value="ECO:0007669"/>
    <property type="project" value="UniProtKB-KW"/>
</dbReference>
<reference evidence="11" key="1">
    <citation type="submission" date="2017-04" db="EMBL/GenBank/DDBJ databases">
        <authorList>
            <person name="Varghese N."/>
            <person name="Submissions S."/>
        </authorList>
    </citation>
    <scope>NUCLEOTIDE SEQUENCE [LARGE SCALE GENOMIC DNA]</scope>
    <source>
        <strain evidence="11">DSM 23072</strain>
    </source>
</reference>
<keyword evidence="3" id="KW-0235">DNA replication</keyword>
<dbReference type="InterPro" id="IPR012310">
    <property type="entry name" value="DNA_ligase_ATP-dep_cent"/>
</dbReference>
<keyword evidence="5" id="KW-0234">DNA repair</keyword>
<evidence type="ECO:0000313" key="11">
    <source>
        <dbReference type="Proteomes" id="UP000192408"/>
    </source>
</evidence>
<feature type="domain" description="DNA ligase OB-like" evidence="9">
    <location>
        <begin position="206"/>
        <end position="269"/>
    </location>
</feature>